<dbReference type="InterPro" id="IPR002931">
    <property type="entry name" value="Transglutaminase-like"/>
</dbReference>
<feature type="domain" description="Transglutaminase-like" evidence="1">
    <location>
        <begin position="331"/>
        <end position="392"/>
    </location>
</feature>
<dbReference type="SUPFAM" id="SSF54001">
    <property type="entry name" value="Cysteine proteinases"/>
    <property type="match status" value="1"/>
</dbReference>
<protein>
    <submittedName>
        <fullName evidence="2">Transglutaminase domain-containing protein</fullName>
    </submittedName>
</protein>
<proteinExistence type="predicted"/>
<dbReference type="Gene3D" id="3.10.620.30">
    <property type="match status" value="1"/>
</dbReference>
<organism evidence="2">
    <name type="scientific">Mesotoga infera</name>
    <dbReference type="NCBI Taxonomy" id="1236046"/>
    <lineage>
        <taxon>Bacteria</taxon>
        <taxon>Thermotogati</taxon>
        <taxon>Thermotogota</taxon>
        <taxon>Thermotogae</taxon>
        <taxon>Kosmotogales</taxon>
        <taxon>Kosmotogaceae</taxon>
        <taxon>Mesotoga</taxon>
    </lineage>
</organism>
<dbReference type="SMART" id="SM00460">
    <property type="entry name" value="TGc"/>
    <property type="match status" value="1"/>
</dbReference>
<evidence type="ECO:0000313" key="2">
    <source>
        <dbReference type="EMBL" id="HDP78946.1"/>
    </source>
</evidence>
<dbReference type="AlphaFoldDB" id="A0A7C1H855"/>
<name>A0A7C1H855_9BACT</name>
<dbReference type="Proteomes" id="UP000886198">
    <property type="component" value="Unassembled WGS sequence"/>
</dbReference>
<comment type="caution">
    <text evidence="2">The sequence shown here is derived from an EMBL/GenBank/DDBJ whole genome shotgun (WGS) entry which is preliminary data.</text>
</comment>
<dbReference type="PANTHER" id="PTHR38339">
    <property type="entry name" value="TRANSGLUTAMINASE DOMAIN PROTEIN"/>
    <property type="match status" value="1"/>
</dbReference>
<reference evidence="2" key="1">
    <citation type="journal article" date="2020" name="mSystems">
        <title>Genome- and Community-Level Interaction Insights into Carbon Utilization and Element Cycling Functions of Hydrothermarchaeota in Hydrothermal Sediment.</title>
        <authorList>
            <person name="Zhou Z."/>
            <person name="Liu Y."/>
            <person name="Xu W."/>
            <person name="Pan J."/>
            <person name="Luo Z.H."/>
            <person name="Li M."/>
        </authorList>
    </citation>
    <scope>NUCLEOTIDE SEQUENCE [LARGE SCALE GENOMIC DNA]</scope>
    <source>
        <strain evidence="2">SpSt-1179</strain>
    </source>
</reference>
<accession>A0A7C1H855</accession>
<evidence type="ECO:0000259" key="1">
    <source>
        <dbReference type="SMART" id="SM00460"/>
    </source>
</evidence>
<dbReference type="EMBL" id="DSBT01000380">
    <property type="protein sequence ID" value="HDP78946.1"/>
    <property type="molecule type" value="Genomic_DNA"/>
</dbReference>
<dbReference type="InterPro" id="IPR038765">
    <property type="entry name" value="Papain-like_cys_pep_sf"/>
</dbReference>
<dbReference type="PANTHER" id="PTHR38339:SF1">
    <property type="entry name" value="TRANSGLUTAMINASE-LIKE DOMAIN-CONTAINING PROTEIN"/>
    <property type="match status" value="1"/>
</dbReference>
<sequence length="479" mass="54527">MDRTKEIRGLEGDNMRMVFVLFIAVLFVSTLFSSIETVRNEEYLASQKKIKGSFCCSIYCYCEEAKEIILSHFPHLASDSDDEICAIIEERDIQRRFGGNSWKLSSQLEDNLFYRDLEFVSQEKSWTAWFDGTVRFILSEYYETPLGFAVFKAGLYPYFDIRSFLVELQVEDEERAPPDSGYLRIWLLLPPHSLIQDYIAVLKVFPPETLASFPRIDWNIGCALFEFDLASIIGNLEITIVFSFRQHLSIDTASVKEYDTESVIFGEYTASFTNISFDENFASPAKSIMERVANPHIQAKELYYYVVENVSYSFMAHSAIEADGIPESLCAYEHHFGNCVMQSMLFATLCRSIGVKARIPGGFQLFLGQPGSHLWGEFSLPKYGWVFGNTLAGQLANYVLNVTDDVRRAFIDFYFGNKEPLRMIVRNSVDLEPEGGAIDIQFLSLATPLPFADRKIGSEDLYVSFAVPEVSSINTTLIR</sequence>
<gene>
    <name evidence="2" type="ORF">ENN47_12380</name>
</gene>
<dbReference type="Pfam" id="PF01841">
    <property type="entry name" value="Transglut_core"/>
    <property type="match status" value="1"/>
</dbReference>